<dbReference type="EMBL" id="VWNA01000001">
    <property type="protein sequence ID" value="MQT14622.1"/>
    <property type="molecule type" value="Genomic_DNA"/>
</dbReference>
<dbReference type="Pfam" id="PF12802">
    <property type="entry name" value="MarR_2"/>
    <property type="match status" value="1"/>
</dbReference>
<protein>
    <submittedName>
        <fullName evidence="5">MarR family transcriptional regulator</fullName>
    </submittedName>
</protein>
<evidence type="ECO:0000313" key="6">
    <source>
        <dbReference type="Proteomes" id="UP000332515"/>
    </source>
</evidence>
<dbReference type="PANTHER" id="PTHR33164">
    <property type="entry name" value="TRANSCRIPTIONAL REGULATOR, MARR FAMILY"/>
    <property type="match status" value="1"/>
</dbReference>
<dbReference type="Gene3D" id="1.10.10.10">
    <property type="entry name" value="Winged helix-like DNA-binding domain superfamily/Winged helix DNA-binding domain"/>
    <property type="match status" value="1"/>
</dbReference>
<keyword evidence="1" id="KW-0805">Transcription regulation</keyword>
<evidence type="ECO:0000259" key="4">
    <source>
        <dbReference type="PROSITE" id="PS50995"/>
    </source>
</evidence>
<feature type="domain" description="HTH marR-type" evidence="4">
    <location>
        <begin position="6"/>
        <end position="138"/>
    </location>
</feature>
<dbReference type="InterPro" id="IPR039422">
    <property type="entry name" value="MarR/SlyA-like"/>
</dbReference>
<keyword evidence="3" id="KW-0804">Transcription</keyword>
<dbReference type="InterPro" id="IPR036388">
    <property type="entry name" value="WH-like_DNA-bd_sf"/>
</dbReference>
<dbReference type="PANTHER" id="PTHR33164:SF64">
    <property type="entry name" value="TRANSCRIPTIONAL REGULATOR SLYA"/>
    <property type="match status" value="1"/>
</dbReference>
<dbReference type="InterPro" id="IPR036390">
    <property type="entry name" value="WH_DNA-bd_sf"/>
</dbReference>
<dbReference type="PRINTS" id="PR00598">
    <property type="entry name" value="HTHMARR"/>
</dbReference>
<dbReference type="SMART" id="SM00347">
    <property type="entry name" value="HTH_MARR"/>
    <property type="match status" value="1"/>
</dbReference>
<gene>
    <name evidence="5" type="ORF">F0357_18570</name>
</gene>
<organism evidence="5 6">
    <name type="scientific">Segnochrobactrum spirostomi</name>
    <dbReference type="NCBI Taxonomy" id="2608987"/>
    <lineage>
        <taxon>Bacteria</taxon>
        <taxon>Pseudomonadati</taxon>
        <taxon>Pseudomonadota</taxon>
        <taxon>Alphaproteobacteria</taxon>
        <taxon>Hyphomicrobiales</taxon>
        <taxon>Segnochrobactraceae</taxon>
        <taxon>Segnochrobactrum</taxon>
    </lineage>
</organism>
<dbReference type="PROSITE" id="PS50995">
    <property type="entry name" value="HTH_MARR_2"/>
    <property type="match status" value="1"/>
</dbReference>
<sequence length="150" mass="16662">MSERSDIDLVRLLSEINALLRSETERRARAHGTSRAQWAILYWLERAPGLSQKEVASRLEIEPISVARLIDRLEAAGLVERRPDPADRRVWRLHLRAAAGPVLARLNEEKGALNALLADGLDGAMRDQLLDALRALKANLSRERSGDAAA</sequence>
<dbReference type="GO" id="GO:0003700">
    <property type="term" value="F:DNA-binding transcription factor activity"/>
    <property type="evidence" value="ECO:0007669"/>
    <property type="project" value="InterPro"/>
</dbReference>
<evidence type="ECO:0000256" key="2">
    <source>
        <dbReference type="ARBA" id="ARBA00023125"/>
    </source>
</evidence>
<dbReference type="InterPro" id="IPR000835">
    <property type="entry name" value="HTH_MarR-typ"/>
</dbReference>
<dbReference type="SUPFAM" id="SSF46785">
    <property type="entry name" value="Winged helix' DNA-binding domain"/>
    <property type="match status" value="1"/>
</dbReference>
<keyword evidence="6" id="KW-1185">Reference proteome</keyword>
<reference evidence="5 6" key="1">
    <citation type="submission" date="2019-09" db="EMBL/GenBank/DDBJ databases">
        <title>Segnochrobactrum spirostomi gen. nov., sp. nov., isolated from the ciliate Spirostomum cf. yagiui and description of a novel family, Segnochrobactraceae fam. nov. within the order Rhizobiales of the class Alphaproteobacteria.</title>
        <authorList>
            <person name="Akter S."/>
            <person name="Shazib S.U.A."/>
            <person name="Shin M.K."/>
        </authorList>
    </citation>
    <scope>NUCLEOTIDE SEQUENCE [LARGE SCALE GENOMIC DNA]</scope>
    <source>
        <strain evidence="5 6">Sp-1</strain>
    </source>
</reference>
<evidence type="ECO:0000313" key="5">
    <source>
        <dbReference type="EMBL" id="MQT14622.1"/>
    </source>
</evidence>
<dbReference type="GO" id="GO:0003677">
    <property type="term" value="F:DNA binding"/>
    <property type="evidence" value="ECO:0007669"/>
    <property type="project" value="UniProtKB-KW"/>
</dbReference>
<keyword evidence="2" id="KW-0238">DNA-binding</keyword>
<comment type="caution">
    <text evidence="5">The sequence shown here is derived from an EMBL/GenBank/DDBJ whole genome shotgun (WGS) entry which is preliminary data.</text>
</comment>
<dbReference type="Proteomes" id="UP000332515">
    <property type="component" value="Unassembled WGS sequence"/>
</dbReference>
<dbReference type="RefSeq" id="WP_153485821.1">
    <property type="nucleotide sequence ID" value="NZ_VWNA01000001.1"/>
</dbReference>
<accession>A0A6A7YAD6</accession>
<name>A0A6A7YAD6_9HYPH</name>
<dbReference type="AlphaFoldDB" id="A0A6A7YAD6"/>
<dbReference type="GO" id="GO:0006950">
    <property type="term" value="P:response to stress"/>
    <property type="evidence" value="ECO:0007669"/>
    <property type="project" value="TreeGrafter"/>
</dbReference>
<evidence type="ECO:0000256" key="3">
    <source>
        <dbReference type="ARBA" id="ARBA00023163"/>
    </source>
</evidence>
<evidence type="ECO:0000256" key="1">
    <source>
        <dbReference type="ARBA" id="ARBA00023015"/>
    </source>
</evidence>
<proteinExistence type="predicted"/>